<feature type="domain" description="C2H2-type" evidence="8">
    <location>
        <begin position="123"/>
        <end position="143"/>
    </location>
</feature>
<dbReference type="Proteomes" id="UP000053766">
    <property type="component" value="Unassembled WGS sequence"/>
</dbReference>
<name>A0A0D8Y3W4_DICVI</name>
<dbReference type="OrthoDB" id="10014897at2759"/>
<evidence type="ECO:0000313" key="10">
    <source>
        <dbReference type="Proteomes" id="UP000053766"/>
    </source>
</evidence>
<dbReference type="AlphaFoldDB" id="A0A0D8Y3W4"/>
<feature type="domain" description="C2H2-type" evidence="8">
    <location>
        <begin position="62"/>
        <end position="83"/>
    </location>
</feature>
<evidence type="ECO:0000256" key="1">
    <source>
        <dbReference type="ARBA" id="ARBA00004123"/>
    </source>
</evidence>
<sequence length="204" mass="23358">MSRRKQLKPQPVKDDVLSSSDVVNGEETRPRKRSFPNDVKAEPSCNDEVRSLSTNDELKLNCQFCGASYETISDLQSHTIRDHVPMPTPSSLECQHCFATLPSFAAFVIHMRGHLNDREDTRCSKCPLSFIDTQSRLLHLVSHFEVRKTSRVCVECGISVADNLMLGQHFIKRHLRIQHLCMVCGQTNDTQREFIVSYLVFFFL</sequence>
<proteinExistence type="predicted"/>
<keyword evidence="3" id="KW-0677">Repeat</keyword>
<keyword evidence="5" id="KW-0862">Zinc</keyword>
<dbReference type="SMART" id="SM00355">
    <property type="entry name" value="ZnF_C2H2"/>
    <property type="match status" value="4"/>
</dbReference>
<dbReference type="GO" id="GO:0000981">
    <property type="term" value="F:DNA-binding transcription factor activity, RNA polymerase II-specific"/>
    <property type="evidence" value="ECO:0007669"/>
    <property type="project" value="TreeGrafter"/>
</dbReference>
<reference evidence="10" key="2">
    <citation type="journal article" date="2016" name="Sci. Rep.">
        <title>Dictyocaulus viviparus genome, variome and transcriptome elucidate lungworm biology and support future intervention.</title>
        <authorList>
            <person name="McNulty S.N."/>
            <person name="Strube C."/>
            <person name="Rosa B.A."/>
            <person name="Martin J.C."/>
            <person name="Tyagi R."/>
            <person name="Choi Y.J."/>
            <person name="Wang Q."/>
            <person name="Hallsworth Pepin K."/>
            <person name="Zhang X."/>
            <person name="Ozersky P."/>
            <person name="Wilson R.K."/>
            <person name="Sternberg P.W."/>
            <person name="Gasser R.B."/>
            <person name="Mitreva M."/>
        </authorList>
    </citation>
    <scope>NUCLEOTIDE SEQUENCE [LARGE SCALE GENOMIC DNA]</scope>
    <source>
        <strain evidence="10">HannoverDv2000</strain>
    </source>
</reference>
<dbReference type="Gene3D" id="3.30.160.60">
    <property type="entry name" value="Classic Zinc Finger"/>
    <property type="match status" value="1"/>
</dbReference>
<evidence type="ECO:0000256" key="4">
    <source>
        <dbReference type="ARBA" id="ARBA00022771"/>
    </source>
</evidence>
<evidence type="ECO:0000256" key="3">
    <source>
        <dbReference type="ARBA" id="ARBA00022737"/>
    </source>
</evidence>
<feature type="domain" description="C2H2-type" evidence="8">
    <location>
        <begin position="94"/>
        <end position="114"/>
    </location>
</feature>
<dbReference type="GO" id="GO:0005634">
    <property type="term" value="C:nucleus"/>
    <property type="evidence" value="ECO:0007669"/>
    <property type="project" value="UniProtKB-SubCell"/>
</dbReference>
<feature type="region of interest" description="Disordered" evidence="7">
    <location>
        <begin position="1"/>
        <end position="45"/>
    </location>
</feature>
<organism evidence="9 10">
    <name type="scientific">Dictyocaulus viviparus</name>
    <name type="common">Bovine lungworm</name>
    <dbReference type="NCBI Taxonomy" id="29172"/>
    <lineage>
        <taxon>Eukaryota</taxon>
        <taxon>Metazoa</taxon>
        <taxon>Ecdysozoa</taxon>
        <taxon>Nematoda</taxon>
        <taxon>Chromadorea</taxon>
        <taxon>Rhabditida</taxon>
        <taxon>Rhabditina</taxon>
        <taxon>Rhabditomorpha</taxon>
        <taxon>Strongyloidea</taxon>
        <taxon>Metastrongylidae</taxon>
        <taxon>Dictyocaulus</taxon>
    </lineage>
</organism>
<keyword evidence="10" id="KW-1185">Reference proteome</keyword>
<dbReference type="PANTHER" id="PTHR24388">
    <property type="entry name" value="ZINC FINGER PROTEIN"/>
    <property type="match status" value="1"/>
</dbReference>
<comment type="subcellular location">
    <subcellularLocation>
        <location evidence="1">Nucleus</location>
    </subcellularLocation>
</comment>
<dbReference type="InterPro" id="IPR050527">
    <property type="entry name" value="Snail/Krueppel_Znf"/>
</dbReference>
<accession>A0A0D8Y3W4</accession>
<reference evidence="9 10" key="1">
    <citation type="submission" date="2013-11" db="EMBL/GenBank/DDBJ databases">
        <title>Draft genome of the bovine lungworm Dictyocaulus viviparus.</title>
        <authorList>
            <person name="Mitreva M."/>
        </authorList>
    </citation>
    <scope>NUCLEOTIDE SEQUENCE [LARGE SCALE GENOMIC DNA]</scope>
    <source>
        <strain evidence="9 10">HannoverDv2000</strain>
    </source>
</reference>
<keyword evidence="4" id="KW-0863">Zinc-finger</keyword>
<dbReference type="PANTHER" id="PTHR24388:SF54">
    <property type="entry name" value="PROTEIN ESCARGOT"/>
    <property type="match status" value="1"/>
</dbReference>
<dbReference type="EMBL" id="KN716180">
    <property type="protein sequence ID" value="KJH51578.1"/>
    <property type="molecule type" value="Genomic_DNA"/>
</dbReference>
<keyword evidence="2" id="KW-0479">Metal-binding</keyword>
<evidence type="ECO:0000256" key="2">
    <source>
        <dbReference type="ARBA" id="ARBA00022723"/>
    </source>
</evidence>
<keyword evidence="6" id="KW-0539">Nucleus</keyword>
<dbReference type="GO" id="GO:0000978">
    <property type="term" value="F:RNA polymerase II cis-regulatory region sequence-specific DNA binding"/>
    <property type="evidence" value="ECO:0007669"/>
    <property type="project" value="TreeGrafter"/>
</dbReference>
<protein>
    <submittedName>
        <fullName evidence="9">Zinc finger, C2H2 type</fullName>
    </submittedName>
</protein>
<evidence type="ECO:0000313" key="9">
    <source>
        <dbReference type="EMBL" id="KJH51578.1"/>
    </source>
</evidence>
<evidence type="ECO:0000259" key="8">
    <source>
        <dbReference type="PROSITE" id="PS00028"/>
    </source>
</evidence>
<dbReference type="InterPro" id="IPR013087">
    <property type="entry name" value="Znf_C2H2_type"/>
</dbReference>
<gene>
    <name evidence="9" type="ORF">DICVIV_02211</name>
</gene>
<dbReference type="STRING" id="29172.A0A0D8Y3W4"/>
<dbReference type="PROSITE" id="PS00028">
    <property type="entry name" value="ZINC_FINGER_C2H2_1"/>
    <property type="match status" value="3"/>
</dbReference>
<dbReference type="GO" id="GO:0008270">
    <property type="term" value="F:zinc ion binding"/>
    <property type="evidence" value="ECO:0007669"/>
    <property type="project" value="UniProtKB-KW"/>
</dbReference>
<evidence type="ECO:0000256" key="5">
    <source>
        <dbReference type="ARBA" id="ARBA00022833"/>
    </source>
</evidence>
<evidence type="ECO:0000256" key="7">
    <source>
        <dbReference type="SAM" id="MobiDB-lite"/>
    </source>
</evidence>
<evidence type="ECO:0000256" key="6">
    <source>
        <dbReference type="ARBA" id="ARBA00023242"/>
    </source>
</evidence>